<proteinExistence type="predicted"/>
<dbReference type="Pfam" id="PF01753">
    <property type="entry name" value="zf-MYND"/>
    <property type="match status" value="1"/>
</dbReference>
<accession>A0AAD7BY99</accession>
<dbReference type="InterPro" id="IPR058518">
    <property type="entry name" value="DUF8205"/>
</dbReference>
<protein>
    <recommendedName>
        <fullName evidence="5">MYND-type domain-containing protein</fullName>
    </recommendedName>
</protein>
<evidence type="ECO:0000256" key="1">
    <source>
        <dbReference type="ARBA" id="ARBA00022723"/>
    </source>
</evidence>
<name>A0AAD7BY99_MYCRO</name>
<keyword evidence="7" id="KW-1185">Reference proteome</keyword>
<evidence type="ECO:0000256" key="4">
    <source>
        <dbReference type="PROSITE-ProRule" id="PRU00134"/>
    </source>
</evidence>
<dbReference type="Gene3D" id="6.10.140.2220">
    <property type="match status" value="1"/>
</dbReference>
<dbReference type="AlphaFoldDB" id="A0AAD7BY99"/>
<dbReference type="SUPFAM" id="SSF144232">
    <property type="entry name" value="HIT/MYND zinc finger-like"/>
    <property type="match status" value="1"/>
</dbReference>
<organism evidence="6 7">
    <name type="scientific">Mycena rosella</name>
    <name type="common">Pink bonnet</name>
    <name type="synonym">Agaricus rosellus</name>
    <dbReference type="NCBI Taxonomy" id="1033263"/>
    <lineage>
        <taxon>Eukaryota</taxon>
        <taxon>Fungi</taxon>
        <taxon>Dikarya</taxon>
        <taxon>Basidiomycota</taxon>
        <taxon>Agaricomycotina</taxon>
        <taxon>Agaricomycetes</taxon>
        <taxon>Agaricomycetidae</taxon>
        <taxon>Agaricales</taxon>
        <taxon>Marasmiineae</taxon>
        <taxon>Mycenaceae</taxon>
        <taxon>Mycena</taxon>
    </lineage>
</organism>
<dbReference type="GO" id="GO:0008270">
    <property type="term" value="F:zinc ion binding"/>
    <property type="evidence" value="ECO:0007669"/>
    <property type="project" value="UniProtKB-KW"/>
</dbReference>
<comment type="caution">
    <text evidence="6">The sequence shown here is derived from an EMBL/GenBank/DDBJ whole genome shotgun (WGS) entry which is preliminary data.</text>
</comment>
<evidence type="ECO:0000256" key="3">
    <source>
        <dbReference type="ARBA" id="ARBA00022833"/>
    </source>
</evidence>
<dbReference type="InterPro" id="IPR002893">
    <property type="entry name" value="Znf_MYND"/>
</dbReference>
<evidence type="ECO:0000313" key="7">
    <source>
        <dbReference type="Proteomes" id="UP001221757"/>
    </source>
</evidence>
<keyword evidence="2 4" id="KW-0863">Zinc-finger</keyword>
<feature type="domain" description="MYND-type" evidence="5">
    <location>
        <begin position="22"/>
        <end position="62"/>
    </location>
</feature>
<gene>
    <name evidence="6" type="ORF">B0H17DRAFT_1149907</name>
</gene>
<reference evidence="6" key="1">
    <citation type="submission" date="2023-03" db="EMBL/GenBank/DDBJ databases">
        <title>Massive genome expansion in bonnet fungi (Mycena s.s.) driven by repeated elements and novel gene families across ecological guilds.</title>
        <authorList>
            <consortium name="Lawrence Berkeley National Laboratory"/>
            <person name="Harder C.B."/>
            <person name="Miyauchi S."/>
            <person name="Viragh M."/>
            <person name="Kuo A."/>
            <person name="Thoen E."/>
            <person name="Andreopoulos B."/>
            <person name="Lu D."/>
            <person name="Skrede I."/>
            <person name="Drula E."/>
            <person name="Henrissat B."/>
            <person name="Morin E."/>
            <person name="Kohler A."/>
            <person name="Barry K."/>
            <person name="LaButti K."/>
            <person name="Morin E."/>
            <person name="Salamov A."/>
            <person name="Lipzen A."/>
            <person name="Mereny Z."/>
            <person name="Hegedus B."/>
            <person name="Baldrian P."/>
            <person name="Stursova M."/>
            <person name="Weitz H."/>
            <person name="Taylor A."/>
            <person name="Grigoriev I.V."/>
            <person name="Nagy L.G."/>
            <person name="Martin F."/>
            <person name="Kauserud H."/>
        </authorList>
    </citation>
    <scope>NUCLEOTIDE SEQUENCE</scope>
    <source>
        <strain evidence="6">CBHHK067</strain>
    </source>
</reference>
<keyword evidence="3" id="KW-0862">Zinc</keyword>
<dbReference type="EMBL" id="JARKIE010000487">
    <property type="protein sequence ID" value="KAJ7633719.1"/>
    <property type="molecule type" value="Genomic_DNA"/>
</dbReference>
<evidence type="ECO:0000313" key="6">
    <source>
        <dbReference type="EMBL" id="KAJ7633719.1"/>
    </source>
</evidence>
<dbReference type="Pfam" id="PF26632">
    <property type="entry name" value="DUF8205"/>
    <property type="match status" value="1"/>
</dbReference>
<keyword evidence="1" id="KW-0479">Metal-binding</keyword>
<evidence type="ECO:0000256" key="2">
    <source>
        <dbReference type="ARBA" id="ARBA00022771"/>
    </source>
</evidence>
<dbReference type="Proteomes" id="UP001221757">
    <property type="component" value="Unassembled WGS sequence"/>
</dbReference>
<sequence>MNDKELPSAGSYRLRASFAASCTTCLAIPAEGEFSRCSKCKTTMYCSKKCQVEHWPKHKNICSKVDGSGMLEFVKDAVTNSLFNTVLQTCFILQFDLLRTPHLDHTAVVLIDLAIEPADFRDFCRIFTGQPLGEKKITGMVQINSFLPYTADQAAALLPTKRAVWRRFKDTLPFNCAQSPVAIAEIANGENRQQMTVPILVVDEMQEIFNASPPWTWKMPNFHPITGAVMDMPLTIAGSMEYLNSYIRGDAANEIFLRTAMRPSDIKIIRDAGAGSDSFNAMILRDKMQREAVFRPLLDWMKRRPAA</sequence>
<dbReference type="PROSITE" id="PS50865">
    <property type="entry name" value="ZF_MYND_2"/>
    <property type="match status" value="1"/>
</dbReference>
<evidence type="ECO:0000259" key="5">
    <source>
        <dbReference type="PROSITE" id="PS50865"/>
    </source>
</evidence>
<dbReference type="PROSITE" id="PS01360">
    <property type="entry name" value="ZF_MYND_1"/>
    <property type="match status" value="1"/>
</dbReference>